<dbReference type="InterPro" id="IPR019775">
    <property type="entry name" value="WD40_repeat_CS"/>
</dbReference>
<evidence type="ECO:0000256" key="4">
    <source>
        <dbReference type="ARBA" id="ARBA00022574"/>
    </source>
</evidence>
<dbReference type="InterPro" id="IPR036322">
    <property type="entry name" value="WD40_repeat_dom_sf"/>
</dbReference>
<dbReference type="SUPFAM" id="SSF50978">
    <property type="entry name" value="WD40 repeat-like"/>
    <property type="match status" value="1"/>
</dbReference>
<dbReference type="EMBL" id="CADEPM010000003">
    <property type="protein sequence ID" value="CAB3401617.1"/>
    <property type="molecule type" value="Genomic_DNA"/>
</dbReference>
<organism evidence="9 10">
    <name type="scientific">Caenorhabditis bovis</name>
    <dbReference type="NCBI Taxonomy" id="2654633"/>
    <lineage>
        <taxon>Eukaryota</taxon>
        <taxon>Metazoa</taxon>
        <taxon>Ecdysozoa</taxon>
        <taxon>Nematoda</taxon>
        <taxon>Chromadorea</taxon>
        <taxon>Rhabditida</taxon>
        <taxon>Rhabditina</taxon>
        <taxon>Rhabditomorpha</taxon>
        <taxon>Rhabditoidea</taxon>
        <taxon>Rhabditidae</taxon>
        <taxon>Peloderinae</taxon>
        <taxon>Caenorhabditis</taxon>
    </lineage>
</organism>
<evidence type="ECO:0000256" key="8">
    <source>
        <dbReference type="PROSITE-ProRule" id="PRU00221"/>
    </source>
</evidence>
<evidence type="ECO:0000256" key="1">
    <source>
        <dbReference type="ARBA" id="ARBA00004123"/>
    </source>
</evidence>
<accession>A0A8S1ELE3</accession>
<dbReference type="AlphaFoldDB" id="A0A8S1ELE3"/>
<feature type="repeat" description="WD" evidence="8">
    <location>
        <begin position="158"/>
        <end position="199"/>
    </location>
</feature>
<proteinExistence type="predicted"/>
<dbReference type="GO" id="GO:0005634">
    <property type="term" value="C:nucleus"/>
    <property type="evidence" value="ECO:0007669"/>
    <property type="project" value="UniProtKB-SubCell"/>
</dbReference>
<dbReference type="PANTHER" id="PTHR19855">
    <property type="entry name" value="WD40 REPEAT PROTEIN 12, 37"/>
    <property type="match status" value="1"/>
</dbReference>
<dbReference type="PROSITE" id="PS00678">
    <property type="entry name" value="WD_REPEATS_1"/>
    <property type="match status" value="2"/>
</dbReference>
<evidence type="ECO:0000256" key="6">
    <source>
        <dbReference type="ARBA" id="ARBA00023242"/>
    </source>
</evidence>
<dbReference type="PRINTS" id="PR00320">
    <property type="entry name" value="GPROTEINBRPT"/>
</dbReference>
<keyword evidence="6" id="KW-0539">Nucleus</keyword>
<evidence type="ECO:0000256" key="2">
    <source>
        <dbReference type="ARBA" id="ARBA00004496"/>
    </source>
</evidence>
<keyword evidence="10" id="KW-1185">Reference proteome</keyword>
<dbReference type="Pfam" id="PF00400">
    <property type="entry name" value="WD40"/>
    <property type="match status" value="6"/>
</dbReference>
<dbReference type="InterPro" id="IPR020472">
    <property type="entry name" value="WD40_PAC1"/>
</dbReference>
<dbReference type="PANTHER" id="PTHR19855:SF12">
    <property type="entry name" value="WD REPEAT-CONTAINING PROTEIN 37"/>
    <property type="match status" value="1"/>
</dbReference>
<keyword evidence="5" id="KW-0677">Repeat</keyword>
<dbReference type="PROSITE" id="PS50082">
    <property type="entry name" value="WD_REPEATS_2"/>
    <property type="match status" value="5"/>
</dbReference>
<dbReference type="CDD" id="cd00200">
    <property type="entry name" value="WD40"/>
    <property type="match status" value="1"/>
</dbReference>
<evidence type="ECO:0000256" key="3">
    <source>
        <dbReference type="ARBA" id="ARBA00022490"/>
    </source>
</evidence>
<dbReference type="FunFam" id="2.130.10.10:FF:001150">
    <property type="entry name" value="WD repeat-containing protein 37"/>
    <property type="match status" value="1"/>
</dbReference>
<keyword evidence="4 8" id="KW-0853">WD repeat</keyword>
<sequence length="423" mass="46719">MPHEAREPVIKDAINFVAQQQQSLEMDEAPYRARLYQLFGFIEKEFDALYAENCARELRNRVAQLTEGNEPLSMPDPIKLPGSGRKAILMGQKLRTAFRGPPVFRDGAKFRLIKHLDGHKDGVWHVAGDGARNLAASASADQTAKVWSLETGACLATYTAHTGSVNSVAMNADDGVLATASGDESTHIWKVASGSDDENAADDGVIIRSPMLKLTGHRAPVICCEWLGAQIVTASWDRTANIWDVERGEVTNILNGHEAELNHCCAHTHQKLVATSSKDSTFRLWDFRETIQSVAVFQGHQESVSSVSFTSSDRIVSSSDDATVKVWDLRNMRTALTTIRLSAAANRVAVSQTHGILAIPMDNRHVRIYDLNGNRLPKMPNRRCHSRIVTCCAWLDDHPTHNLLTSGFDRLVSAWKVNISTKD</sequence>
<gene>
    <name evidence="9" type="ORF">CBOVIS_LOCUS4344</name>
</gene>
<evidence type="ECO:0000313" key="10">
    <source>
        <dbReference type="Proteomes" id="UP000494206"/>
    </source>
</evidence>
<evidence type="ECO:0000256" key="7">
    <source>
        <dbReference type="ARBA" id="ARBA00040954"/>
    </source>
</evidence>
<dbReference type="GO" id="GO:0005737">
    <property type="term" value="C:cytoplasm"/>
    <property type="evidence" value="ECO:0007669"/>
    <property type="project" value="UniProtKB-SubCell"/>
</dbReference>
<dbReference type="InterPro" id="IPR015943">
    <property type="entry name" value="WD40/YVTN_repeat-like_dom_sf"/>
</dbReference>
<comment type="caution">
    <text evidence="9">The sequence shown here is derived from an EMBL/GenBank/DDBJ whole genome shotgun (WGS) entry which is preliminary data.</text>
</comment>
<evidence type="ECO:0000256" key="5">
    <source>
        <dbReference type="ARBA" id="ARBA00022737"/>
    </source>
</evidence>
<dbReference type="SMART" id="SM00320">
    <property type="entry name" value="WD40"/>
    <property type="match status" value="6"/>
</dbReference>
<feature type="repeat" description="WD" evidence="8">
    <location>
        <begin position="297"/>
        <end position="337"/>
    </location>
</feature>
<dbReference type="Proteomes" id="UP000494206">
    <property type="component" value="Unassembled WGS sequence"/>
</dbReference>
<feature type="repeat" description="WD" evidence="8">
    <location>
        <begin position="254"/>
        <end position="288"/>
    </location>
</feature>
<name>A0A8S1ELE3_9PELO</name>
<protein>
    <recommendedName>
        <fullName evidence="7">WD repeat-containing protein 37</fullName>
    </recommendedName>
</protein>
<dbReference type="PROSITE" id="PS50294">
    <property type="entry name" value="WD_REPEATS_REGION"/>
    <property type="match status" value="4"/>
</dbReference>
<feature type="repeat" description="WD" evidence="8">
    <location>
        <begin position="116"/>
        <end position="157"/>
    </location>
</feature>
<dbReference type="Gene3D" id="2.130.10.10">
    <property type="entry name" value="YVTN repeat-like/Quinoprotein amine dehydrogenase"/>
    <property type="match status" value="3"/>
</dbReference>
<dbReference type="OrthoDB" id="9984207at2759"/>
<evidence type="ECO:0000313" key="9">
    <source>
        <dbReference type="EMBL" id="CAB3401617.1"/>
    </source>
</evidence>
<reference evidence="9 10" key="1">
    <citation type="submission" date="2020-04" db="EMBL/GenBank/DDBJ databases">
        <authorList>
            <person name="Laetsch R D."/>
            <person name="Stevens L."/>
            <person name="Kumar S."/>
            <person name="Blaxter L. M."/>
        </authorList>
    </citation>
    <scope>NUCLEOTIDE SEQUENCE [LARGE SCALE GENOMIC DNA]</scope>
</reference>
<dbReference type="InterPro" id="IPR001680">
    <property type="entry name" value="WD40_rpt"/>
</dbReference>
<feature type="repeat" description="WD" evidence="8">
    <location>
        <begin position="214"/>
        <end position="253"/>
    </location>
</feature>
<comment type="subcellular location">
    <subcellularLocation>
        <location evidence="2">Cytoplasm</location>
    </subcellularLocation>
    <subcellularLocation>
        <location evidence="1">Nucleus</location>
    </subcellularLocation>
</comment>
<keyword evidence="3" id="KW-0963">Cytoplasm</keyword>